<dbReference type="PROSITE" id="PS51686">
    <property type="entry name" value="SAM_MT_RSMB_NOP"/>
    <property type="match status" value="1"/>
</dbReference>
<keyword evidence="4 5" id="KW-0694">RNA-binding</keyword>
<proteinExistence type="inferred from homology"/>
<feature type="binding site" evidence="5">
    <location>
        <begin position="247"/>
        <end position="253"/>
    </location>
    <ligand>
        <name>S-adenosyl-L-methionine</name>
        <dbReference type="ChEBI" id="CHEBI:59789"/>
    </ligand>
</feature>
<evidence type="ECO:0000313" key="8">
    <source>
        <dbReference type="EMBL" id="KAG6510714.1"/>
    </source>
</evidence>
<evidence type="ECO:0000256" key="5">
    <source>
        <dbReference type="PROSITE-ProRule" id="PRU01023"/>
    </source>
</evidence>
<evidence type="ECO:0000256" key="6">
    <source>
        <dbReference type="SAM" id="MobiDB-lite"/>
    </source>
</evidence>
<keyword evidence="9" id="KW-1185">Reference proteome</keyword>
<dbReference type="InterPro" id="IPR048889">
    <property type="entry name" value="NSUN5_RCM1_N"/>
</dbReference>
<protein>
    <recommendedName>
        <fullName evidence="7">SAM-dependent MTase RsmB/NOP-type domain-containing protein</fullName>
    </recommendedName>
</protein>
<dbReference type="Pfam" id="PF21153">
    <property type="entry name" value="NSUN5_N"/>
    <property type="match status" value="1"/>
</dbReference>
<evidence type="ECO:0000256" key="4">
    <source>
        <dbReference type="ARBA" id="ARBA00022884"/>
    </source>
</evidence>
<evidence type="ECO:0000313" key="9">
    <source>
        <dbReference type="Proteomes" id="UP000734854"/>
    </source>
</evidence>
<dbReference type="InterPro" id="IPR049560">
    <property type="entry name" value="MeTrfase_RsmB-F_NOP2_cat"/>
</dbReference>
<dbReference type="EMBL" id="JACMSC010000008">
    <property type="protein sequence ID" value="KAG6510714.1"/>
    <property type="molecule type" value="Genomic_DNA"/>
</dbReference>
<dbReference type="AlphaFoldDB" id="A0A8J5GWG7"/>
<gene>
    <name evidence="8" type="ORF">ZIOFF_028748</name>
</gene>
<organism evidence="8 9">
    <name type="scientific">Zingiber officinale</name>
    <name type="common">Ginger</name>
    <name type="synonym">Amomum zingiber</name>
    <dbReference type="NCBI Taxonomy" id="94328"/>
    <lineage>
        <taxon>Eukaryota</taxon>
        <taxon>Viridiplantae</taxon>
        <taxon>Streptophyta</taxon>
        <taxon>Embryophyta</taxon>
        <taxon>Tracheophyta</taxon>
        <taxon>Spermatophyta</taxon>
        <taxon>Magnoliopsida</taxon>
        <taxon>Liliopsida</taxon>
        <taxon>Zingiberales</taxon>
        <taxon>Zingiberaceae</taxon>
        <taxon>Zingiber</taxon>
    </lineage>
</organism>
<sequence>MAHPTSSKKGNVARNHRISSRNGAERSAYFARREAAGVLRRVIQDDAARRATASIKSLVYSPSVRNKKATFALVCQTLKCLPVIKDVLVATQILNNKWKKQAELVYVTLYDILFGQEIAMTGAVEKFLTLHKNKLEYALAKICAKRKVKKIEDLLQNNCVPVACKPRYIRINTLKVDAEVVMQELGKTNIMVSRDDIIPEVLSLASGIDLHDHPLVCNGSIFLQGKASSMVAVALNPIPGWKVLDACAAPGNKTAHLAALMKGQGKIIASNSLSSTRYKDVDVMHGDFLDINTTAPLFKEVHAILLDPSCSGSGISAERLDHLLPSYEKGEDADACKSDRVKKLAAFQTKALLHALSCKLPQ</sequence>
<dbReference type="PANTHER" id="PTHR22807:SF4">
    <property type="entry name" value="28S RRNA (CYTOSINE-C(5))-METHYLTRANSFERASE"/>
    <property type="match status" value="1"/>
</dbReference>
<dbReference type="PANTHER" id="PTHR22807">
    <property type="entry name" value="NOP2 YEAST -RELATED NOL1/NOP2/FMU SUN DOMAIN-CONTAINING"/>
    <property type="match status" value="1"/>
</dbReference>
<dbReference type="SUPFAM" id="SSF53335">
    <property type="entry name" value="S-adenosyl-L-methionine-dependent methyltransferases"/>
    <property type="match status" value="1"/>
</dbReference>
<accession>A0A8J5GWG7</accession>
<dbReference type="GO" id="GO:0005730">
    <property type="term" value="C:nucleolus"/>
    <property type="evidence" value="ECO:0007669"/>
    <property type="project" value="TreeGrafter"/>
</dbReference>
<keyword evidence="2 5" id="KW-0808">Transferase</keyword>
<evidence type="ECO:0000259" key="7">
    <source>
        <dbReference type="PROSITE" id="PS51686"/>
    </source>
</evidence>
<comment type="similarity">
    <text evidence="5">Belongs to the class I-like SAM-binding methyltransferase superfamily. RsmB/NOP family.</text>
</comment>
<comment type="caution">
    <text evidence="8">The sequence shown here is derived from an EMBL/GenBank/DDBJ whole genome shotgun (WGS) entry which is preliminary data.</text>
</comment>
<keyword evidence="3 5" id="KW-0949">S-adenosyl-L-methionine</keyword>
<dbReference type="Proteomes" id="UP000734854">
    <property type="component" value="Unassembled WGS sequence"/>
</dbReference>
<evidence type="ECO:0000256" key="1">
    <source>
        <dbReference type="ARBA" id="ARBA00022603"/>
    </source>
</evidence>
<evidence type="ECO:0000256" key="3">
    <source>
        <dbReference type="ARBA" id="ARBA00022691"/>
    </source>
</evidence>
<dbReference type="GO" id="GO:0070475">
    <property type="term" value="P:rRNA base methylation"/>
    <property type="evidence" value="ECO:0007669"/>
    <property type="project" value="TreeGrafter"/>
</dbReference>
<dbReference type="Gene3D" id="3.40.50.150">
    <property type="entry name" value="Vaccinia Virus protein VP39"/>
    <property type="match status" value="1"/>
</dbReference>
<dbReference type="InterPro" id="IPR023267">
    <property type="entry name" value="RCMT"/>
</dbReference>
<dbReference type="Gene3D" id="3.30.70.1170">
    <property type="entry name" value="Sun protein, domain 3"/>
    <property type="match status" value="1"/>
</dbReference>
<dbReference type="GO" id="GO:0003723">
    <property type="term" value="F:RNA binding"/>
    <property type="evidence" value="ECO:0007669"/>
    <property type="project" value="UniProtKB-UniRule"/>
</dbReference>
<dbReference type="PRINTS" id="PR02008">
    <property type="entry name" value="RCMTFAMILY"/>
</dbReference>
<reference evidence="8 9" key="1">
    <citation type="submission" date="2020-08" db="EMBL/GenBank/DDBJ databases">
        <title>Plant Genome Project.</title>
        <authorList>
            <person name="Zhang R.-G."/>
        </authorList>
    </citation>
    <scope>NUCLEOTIDE SEQUENCE [LARGE SCALE GENOMIC DNA]</scope>
    <source>
        <tissue evidence="8">Rhizome</tissue>
    </source>
</reference>
<dbReference type="InterPro" id="IPR029063">
    <property type="entry name" value="SAM-dependent_MTases_sf"/>
</dbReference>
<comment type="caution">
    <text evidence="5">Lacks conserved residue(s) required for the propagation of feature annotation.</text>
</comment>
<feature type="domain" description="SAM-dependent MTase RsmB/NOP-type" evidence="7">
    <location>
        <begin position="157"/>
        <end position="362"/>
    </location>
</feature>
<dbReference type="InterPro" id="IPR001678">
    <property type="entry name" value="MeTrfase_RsmB-F_NOP2_dom"/>
</dbReference>
<dbReference type="GO" id="GO:0008173">
    <property type="term" value="F:RNA methyltransferase activity"/>
    <property type="evidence" value="ECO:0007669"/>
    <property type="project" value="InterPro"/>
</dbReference>
<evidence type="ECO:0000256" key="2">
    <source>
        <dbReference type="ARBA" id="ARBA00022679"/>
    </source>
</evidence>
<feature type="binding site" evidence="5">
    <location>
        <position position="307"/>
    </location>
    <ligand>
        <name>S-adenosyl-L-methionine</name>
        <dbReference type="ChEBI" id="CHEBI:59789"/>
    </ligand>
</feature>
<feature type="region of interest" description="Disordered" evidence="6">
    <location>
        <begin position="1"/>
        <end position="24"/>
    </location>
</feature>
<keyword evidence="1 5" id="KW-0489">Methyltransferase</keyword>
<name>A0A8J5GWG7_ZINOF</name>
<dbReference type="Pfam" id="PF01189">
    <property type="entry name" value="Methyltr_RsmB-F"/>
    <property type="match status" value="1"/>
</dbReference>